<protein>
    <submittedName>
        <fullName evidence="2">Uncharacterized protein</fullName>
    </submittedName>
</protein>
<dbReference type="EMBL" id="NNAY01000423">
    <property type="protein sequence ID" value="OXU28504.1"/>
    <property type="molecule type" value="Genomic_DNA"/>
</dbReference>
<organism evidence="2 3">
    <name type="scientific">Trichomalopsis sarcophagae</name>
    <dbReference type="NCBI Taxonomy" id="543379"/>
    <lineage>
        <taxon>Eukaryota</taxon>
        <taxon>Metazoa</taxon>
        <taxon>Ecdysozoa</taxon>
        <taxon>Arthropoda</taxon>
        <taxon>Hexapoda</taxon>
        <taxon>Insecta</taxon>
        <taxon>Pterygota</taxon>
        <taxon>Neoptera</taxon>
        <taxon>Endopterygota</taxon>
        <taxon>Hymenoptera</taxon>
        <taxon>Apocrita</taxon>
        <taxon>Proctotrupomorpha</taxon>
        <taxon>Chalcidoidea</taxon>
        <taxon>Pteromalidae</taxon>
        <taxon>Pteromalinae</taxon>
        <taxon>Trichomalopsis</taxon>
    </lineage>
</organism>
<evidence type="ECO:0000313" key="2">
    <source>
        <dbReference type="EMBL" id="OXU28504.1"/>
    </source>
</evidence>
<feature type="compositionally biased region" description="Polar residues" evidence="1">
    <location>
        <begin position="30"/>
        <end position="44"/>
    </location>
</feature>
<dbReference type="AlphaFoldDB" id="A0A232FCF5"/>
<evidence type="ECO:0000256" key="1">
    <source>
        <dbReference type="SAM" id="MobiDB-lite"/>
    </source>
</evidence>
<gene>
    <name evidence="2" type="ORF">TSAR_003646</name>
</gene>
<feature type="compositionally biased region" description="Polar residues" evidence="1">
    <location>
        <begin position="91"/>
        <end position="108"/>
    </location>
</feature>
<evidence type="ECO:0000313" key="3">
    <source>
        <dbReference type="Proteomes" id="UP000215335"/>
    </source>
</evidence>
<feature type="region of interest" description="Disordered" evidence="1">
    <location>
        <begin position="66"/>
        <end position="115"/>
    </location>
</feature>
<feature type="region of interest" description="Disordered" evidence="1">
    <location>
        <begin position="17"/>
        <end position="44"/>
    </location>
</feature>
<name>A0A232FCF5_9HYME</name>
<sequence>MVAPLLEMKKKVDGLKGASLRGSGQHGPGAQSQPNRDTTQSNQTRAVFSPYSLKLEKVINKPHHVHENGEDFTEHSNLTTSTRTGRKQVHEQSCYQQKAPTDASTRATSQHHHGRATLRCNYEEQRQYVWMLIKSSFQSVAATTTTTTALATCTFACCGGDKNYLLAVVQITIIKTKVPSSRCKKTR</sequence>
<proteinExistence type="predicted"/>
<reference evidence="2 3" key="1">
    <citation type="journal article" date="2017" name="Curr. Biol.">
        <title>The Evolution of Venom by Co-option of Single-Copy Genes.</title>
        <authorList>
            <person name="Martinson E.O."/>
            <person name="Mrinalini"/>
            <person name="Kelkar Y.D."/>
            <person name="Chang C.H."/>
            <person name="Werren J.H."/>
        </authorList>
    </citation>
    <scope>NUCLEOTIDE SEQUENCE [LARGE SCALE GENOMIC DNA]</scope>
    <source>
        <strain evidence="2 3">Alberta</strain>
        <tissue evidence="2">Whole body</tissue>
    </source>
</reference>
<comment type="caution">
    <text evidence="2">The sequence shown here is derived from an EMBL/GenBank/DDBJ whole genome shotgun (WGS) entry which is preliminary data.</text>
</comment>
<accession>A0A232FCF5</accession>
<keyword evidence="3" id="KW-1185">Reference proteome</keyword>
<dbReference type="Proteomes" id="UP000215335">
    <property type="component" value="Unassembled WGS sequence"/>
</dbReference>